<dbReference type="PANTHER" id="PTHR23164">
    <property type="entry name" value="EARLY ENDOSOME ANTIGEN 1"/>
    <property type="match status" value="1"/>
</dbReference>
<feature type="domain" description="FYVE zinc finger" evidence="5">
    <location>
        <begin position="142"/>
        <end position="276"/>
    </location>
</feature>
<gene>
    <name evidence="6" type="ORF">AAT19DRAFT_14687</name>
</gene>
<dbReference type="SMART" id="SM00064">
    <property type="entry name" value="FYVE"/>
    <property type="match status" value="1"/>
</dbReference>
<feature type="compositionally biased region" description="Low complexity" evidence="4">
    <location>
        <begin position="409"/>
        <end position="437"/>
    </location>
</feature>
<dbReference type="Pfam" id="PF01363">
    <property type="entry name" value="FYVE"/>
    <property type="match status" value="1"/>
</dbReference>
<feature type="region of interest" description="Disordered" evidence="4">
    <location>
        <begin position="54"/>
        <end position="107"/>
    </location>
</feature>
<dbReference type="AlphaFoldDB" id="A0A2T0A8J8"/>
<feature type="compositionally biased region" description="Basic and acidic residues" evidence="4">
    <location>
        <begin position="54"/>
        <end position="71"/>
    </location>
</feature>
<reference evidence="6 7" key="1">
    <citation type="journal article" date="2018" name="Elife">
        <title>Functional genomics of lipid metabolism in the oleaginous yeast Rhodosporidium toruloides.</title>
        <authorList>
            <person name="Coradetti S.T."/>
            <person name="Pinel D."/>
            <person name="Geiselman G."/>
            <person name="Ito M."/>
            <person name="Mondo S."/>
            <person name="Reilly M.C."/>
            <person name="Cheng Y.F."/>
            <person name="Bauer S."/>
            <person name="Grigoriev I."/>
            <person name="Gladden J.M."/>
            <person name="Simmons B.A."/>
            <person name="Brem R."/>
            <person name="Arkin A.P."/>
            <person name="Skerker J.M."/>
        </authorList>
    </citation>
    <scope>NUCLEOTIDE SEQUENCE [LARGE SCALE GENOMIC DNA]</scope>
    <source>
        <strain evidence="6 7">NBRC 0880</strain>
    </source>
</reference>
<evidence type="ECO:0000256" key="1">
    <source>
        <dbReference type="ARBA" id="ARBA00022723"/>
    </source>
</evidence>
<dbReference type="EMBL" id="LCTV02000006">
    <property type="protein sequence ID" value="PRQ74334.1"/>
    <property type="molecule type" value="Genomic_DNA"/>
</dbReference>
<evidence type="ECO:0000313" key="6">
    <source>
        <dbReference type="EMBL" id="PRQ74334.1"/>
    </source>
</evidence>
<organism evidence="6 7">
    <name type="scientific">Rhodotorula toruloides</name>
    <name type="common">Yeast</name>
    <name type="synonym">Rhodosporidium toruloides</name>
    <dbReference type="NCBI Taxonomy" id="5286"/>
    <lineage>
        <taxon>Eukaryota</taxon>
        <taxon>Fungi</taxon>
        <taxon>Dikarya</taxon>
        <taxon>Basidiomycota</taxon>
        <taxon>Pucciniomycotina</taxon>
        <taxon>Microbotryomycetes</taxon>
        <taxon>Sporidiobolales</taxon>
        <taxon>Sporidiobolaceae</taxon>
        <taxon>Rhodotorula</taxon>
    </lineage>
</organism>
<dbReference type="SUPFAM" id="SSF57903">
    <property type="entry name" value="FYVE/PHD zinc finger"/>
    <property type="match status" value="1"/>
</dbReference>
<feature type="compositionally biased region" description="Low complexity" evidence="4">
    <location>
        <begin position="319"/>
        <end position="334"/>
    </location>
</feature>
<keyword evidence="2" id="KW-0863">Zinc-finger</keyword>
<feature type="compositionally biased region" description="Polar residues" evidence="4">
    <location>
        <begin position="72"/>
        <end position="87"/>
    </location>
</feature>
<feature type="region of interest" description="Disordered" evidence="4">
    <location>
        <begin position="449"/>
        <end position="529"/>
    </location>
</feature>
<feature type="compositionally biased region" description="Acidic residues" evidence="4">
    <location>
        <begin position="490"/>
        <end position="499"/>
    </location>
</feature>
<dbReference type="OrthoDB" id="660555at2759"/>
<proteinExistence type="predicted"/>
<feature type="compositionally biased region" description="Low complexity" evidence="4">
    <location>
        <begin position="355"/>
        <end position="376"/>
    </location>
</feature>
<protein>
    <submittedName>
        <fullName evidence="6">FYVE zinc finger-domain containing protein</fullName>
    </submittedName>
</protein>
<feature type="compositionally biased region" description="Low complexity" evidence="4">
    <location>
        <begin position="239"/>
        <end position="255"/>
    </location>
</feature>
<dbReference type="InterPro" id="IPR011011">
    <property type="entry name" value="Znf_FYVE_PHD"/>
</dbReference>
<feature type="compositionally biased region" description="Basic residues" evidence="4">
    <location>
        <begin position="337"/>
        <end position="351"/>
    </location>
</feature>
<feature type="region of interest" description="Disordered" evidence="4">
    <location>
        <begin position="239"/>
        <end position="259"/>
    </location>
</feature>
<dbReference type="GO" id="GO:0008270">
    <property type="term" value="F:zinc ion binding"/>
    <property type="evidence" value="ECO:0007669"/>
    <property type="project" value="UniProtKB-KW"/>
</dbReference>
<dbReference type="InterPro" id="IPR013083">
    <property type="entry name" value="Znf_RING/FYVE/PHD"/>
</dbReference>
<dbReference type="PANTHER" id="PTHR23164:SF30">
    <property type="entry name" value="EARLY ENDOSOME ANTIGEN 1"/>
    <property type="match status" value="1"/>
</dbReference>
<evidence type="ECO:0000256" key="3">
    <source>
        <dbReference type="ARBA" id="ARBA00022833"/>
    </source>
</evidence>
<evidence type="ECO:0000313" key="7">
    <source>
        <dbReference type="Proteomes" id="UP000239560"/>
    </source>
</evidence>
<name>A0A2T0A8J8_RHOTO</name>
<feature type="region of interest" description="Disordered" evidence="4">
    <location>
        <begin position="311"/>
        <end position="437"/>
    </location>
</feature>
<feature type="region of interest" description="Disordered" evidence="4">
    <location>
        <begin position="193"/>
        <end position="217"/>
    </location>
</feature>
<feature type="compositionally biased region" description="Polar residues" evidence="4">
    <location>
        <begin position="383"/>
        <end position="393"/>
    </location>
</feature>
<evidence type="ECO:0000256" key="2">
    <source>
        <dbReference type="ARBA" id="ARBA00022771"/>
    </source>
</evidence>
<evidence type="ECO:0000259" key="5">
    <source>
        <dbReference type="SMART" id="SM00064"/>
    </source>
</evidence>
<evidence type="ECO:0000256" key="4">
    <source>
        <dbReference type="SAM" id="MobiDB-lite"/>
    </source>
</evidence>
<sequence length="529" mass="56349">MPHPAVRQPTSPSHGSTAVTLHFRERQNKQPLCQCHPLTLCPYFRTLTPLRSPRADRPAALRRNGEWESIHSDSVSESDPRTPTGSVQRDLFMHPSPPHSPSLAATESKSASWLSTLAAPFSPVSQDSSRDIGAAFVRGRMLPRSQWKPDDEADNCADPDCSLKFDLINRRHHCRTCGDIFCAAHSSRSTLLWPSSEDDSVPAFTPRGTPRATPRSSAIDLPSLAYSVSPSNASAISTASTASTSSTPTSSSPPSQTNLMPLSARVCDRCYFSAPNPSGAPTPLLTPPVLAHPLAPYSAFGNAAYAGAGPLTLRHPHSRASSASRASSPAHSPPNTHHAHAHGKASSRSRSRQGSPTSTSSVTTTSEYSTPSTSVEGLAAYGTSASTDGTSPESLVIPPKLHGRRKQPSLSRNSSASRLAAAAGSRGASPASVRGARCTAVTTPKVVREDELLSDSSDSESEGSEARRAFDGLSNASTEVEDGPPRLAAEEEDSDEDDERHERTVKERRRLQQEFGSVQGGPWQSWATF</sequence>
<keyword evidence="1" id="KW-0479">Metal-binding</keyword>
<dbReference type="InterPro" id="IPR000306">
    <property type="entry name" value="Znf_FYVE"/>
</dbReference>
<dbReference type="Gene3D" id="3.30.40.10">
    <property type="entry name" value="Zinc/RING finger domain, C3HC4 (zinc finger)"/>
    <property type="match status" value="1"/>
</dbReference>
<dbReference type="Proteomes" id="UP000239560">
    <property type="component" value="Unassembled WGS sequence"/>
</dbReference>
<comment type="caution">
    <text evidence="6">The sequence shown here is derived from an EMBL/GenBank/DDBJ whole genome shotgun (WGS) entry which is preliminary data.</text>
</comment>
<accession>A0A2T0A8J8</accession>
<keyword evidence="3" id="KW-0862">Zinc</keyword>